<dbReference type="Pfam" id="PF18803">
    <property type="entry name" value="CxC2"/>
    <property type="match status" value="1"/>
</dbReference>
<sequence>CMVNGHMTRPLCRIECWNGTFFQKRELQHLGLRVQLCHPNNQPCPRSHPGRSKFVVIASNSFHYVALDYCECRLSGSKHKWEQLLLHGWYPGTPDDPQSAITISALKPFHAVNLQGKTTAYHFFNALAKITDNTGSSACKHRYQLTLWVVRQWRNLHALKRRGMGNDPDHCASETCEGELAVDCLACPKAGVNLPEGWEKAPVEMRYLYTIFLVIDTCFCLKRNKISSWLVDPSLQDGWAYFVWSFTYKDFGKTLGEQKEMSTCTGLAALDHANTKYSQGYAATGCGMIMCGHHKIVCKNGVVDLQAGEKYRNMDYAIASAWKHFTGLMFFLLSYDIMCRWSKNLKEHLLKLPPTLCFHLAQFFVKFVIPKLHILGHLRICQEIFLLLLILGAAEMLTMGLAVK</sequence>
<keyword evidence="1" id="KW-0812">Transmembrane</keyword>
<proteinExistence type="predicted"/>
<feature type="non-terminal residue" evidence="3">
    <location>
        <position position="404"/>
    </location>
</feature>
<accession>A0AAD7F1R2</accession>
<evidence type="ECO:0000256" key="1">
    <source>
        <dbReference type="SAM" id="Phobius"/>
    </source>
</evidence>
<feature type="domain" description="CxC2-like cysteine cluster KDZ transposase-associated" evidence="2">
    <location>
        <begin position="27"/>
        <end position="135"/>
    </location>
</feature>
<feature type="transmembrane region" description="Helical" evidence="1">
    <location>
        <begin position="384"/>
        <end position="403"/>
    </location>
</feature>
<organism evidence="3 4">
    <name type="scientific">Mycena albidolilacea</name>
    <dbReference type="NCBI Taxonomy" id="1033008"/>
    <lineage>
        <taxon>Eukaryota</taxon>
        <taxon>Fungi</taxon>
        <taxon>Dikarya</taxon>
        <taxon>Basidiomycota</taxon>
        <taxon>Agaricomycotina</taxon>
        <taxon>Agaricomycetes</taxon>
        <taxon>Agaricomycetidae</taxon>
        <taxon>Agaricales</taxon>
        <taxon>Marasmiineae</taxon>
        <taxon>Mycenaceae</taxon>
        <taxon>Mycena</taxon>
    </lineage>
</organism>
<evidence type="ECO:0000313" key="3">
    <source>
        <dbReference type="EMBL" id="KAJ7362217.1"/>
    </source>
</evidence>
<keyword evidence="1" id="KW-0472">Membrane</keyword>
<name>A0AAD7F1R2_9AGAR</name>
<evidence type="ECO:0000313" key="4">
    <source>
        <dbReference type="Proteomes" id="UP001218218"/>
    </source>
</evidence>
<keyword evidence="4" id="KW-1185">Reference proteome</keyword>
<gene>
    <name evidence="3" type="ORF">DFH08DRAFT_683113</name>
</gene>
<dbReference type="Pfam" id="PF18758">
    <property type="entry name" value="KDZ"/>
    <property type="match status" value="1"/>
</dbReference>
<dbReference type="InterPro" id="IPR040521">
    <property type="entry name" value="KDZ"/>
</dbReference>
<dbReference type="Proteomes" id="UP001218218">
    <property type="component" value="Unassembled WGS sequence"/>
</dbReference>
<reference evidence="3" key="1">
    <citation type="submission" date="2023-03" db="EMBL/GenBank/DDBJ databases">
        <title>Massive genome expansion in bonnet fungi (Mycena s.s.) driven by repeated elements and novel gene families across ecological guilds.</title>
        <authorList>
            <consortium name="Lawrence Berkeley National Laboratory"/>
            <person name="Harder C.B."/>
            <person name="Miyauchi S."/>
            <person name="Viragh M."/>
            <person name="Kuo A."/>
            <person name="Thoen E."/>
            <person name="Andreopoulos B."/>
            <person name="Lu D."/>
            <person name="Skrede I."/>
            <person name="Drula E."/>
            <person name="Henrissat B."/>
            <person name="Morin E."/>
            <person name="Kohler A."/>
            <person name="Barry K."/>
            <person name="LaButti K."/>
            <person name="Morin E."/>
            <person name="Salamov A."/>
            <person name="Lipzen A."/>
            <person name="Mereny Z."/>
            <person name="Hegedus B."/>
            <person name="Baldrian P."/>
            <person name="Stursova M."/>
            <person name="Weitz H."/>
            <person name="Taylor A."/>
            <person name="Grigoriev I.V."/>
            <person name="Nagy L.G."/>
            <person name="Martin F."/>
            <person name="Kauserud H."/>
        </authorList>
    </citation>
    <scope>NUCLEOTIDE SEQUENCE</scope>
    <source>
        <strain evidence="3">CBHHK002</strain>
    </source>
</reference>
<comment type="caution">
    <text evidence="3">The sequence shown here is derived from an EMBL/GenBank/DDBJ whole genome shotgun (WGS) entry which is preliminary data.</text>
</comment>
<dbReference type="InterPro" id="IPR041457">
    <property type="entry name" value="CxC2_KDZ-assoc"/>
</dbReference>
<dbReference type="AlphaFoldDB" id="A0AAD7F1R2"/>
<keyword evidence="1" id="KW-1133">Transmembrane helix</keyword>
<protein>
    <recommendedName>
        <fullName evidence="2">CxC2-like cysteine cluster KDZ transposase-associated domain-containing protein</fullName>
    </recommendedName>
</protein>
<dbReference type="EMBL" id="JARIHO010000004">
    <property type="protein sequence ID" value="KAJ7362217.1"/>
    <property type="molecule type" value="Genomic_DNA"/>
</dbReference>
<evidence type="ECO:0000259" key="2">
    <source>
        <dbReference type="Pfam" id="PF18803"/>
    </source>
</evidence>